<dbReference type="InterPro" id="IPR017039">
    <property type="entry name" value="Virul_fac_BrkB"/>
</dbReference>
<reference evidence="11" key="2">
    <citation type="journal article" date="2019" name="Int. J. Syst. Evol. Microbiol.">
        <title>The Global Catalogue of Microorganisms (GCM) 10K type strain sequencing project: providing services to taxonomists for standard genome sequencing and annotation.</title>
        <authorList>
            <consortium name="The Broad Institute Genomics Platform"/>
            <consortium name="The Broad Institute Genome Sequencing Center for Infectious Disease"/>
            <person name="Wu L."/>
            <person name="Ma J."/>
        </authorList>
    </citation>
    <scope>NUCLEOTIDE SEQUENCE [LARGE SCALE GENOMIC DNA]</scope>
    <source>
        <strain evidence="11">CGMCC 4.5581</strain>
    </source>
</reference>
<feature type="transmembrane region" description="Helical" evidence="7">
    <location>
        <begin position="48"/>
        <end position="71"/>
    </location>
</feature>
<dbReference type="Proteomes" id="UP000552836">
    <property type="component" value="Unassembled WGS sequence"/>
</dbReference>
<dbReference type="GO" id="GO:0005886">
    <property type="term" value="C:plasma membrane"/>
    <property type="evidence" value="ECO:0007669"/>
    <property type="project" value="UniProtKB-SubCell"/>
</dbReference>
<evidence type="ECO:0000256" key="4">
    <source>
        <dbReference type="ARBA" id="ARBA00022989"/>
    </source>
</evidence>
<dbReference type="Proteomes" id="UP000648663">
    <property type="component" value="Unassembled WGS sequence"/>
</dbReference>
<reference evidence="8" key="1">
    <citation type="journal article" date="2014" name="Int. J. Syst. Evol. Microbiol.">
        <title>Complete genome of a new Firmicutes species belonging to the dominant human colonic microbiota ('Ruminococcus bicirculans') reveals two chromosomes and a selective capacity to utilize plant glucans.</title>
        <authorList>
            <consortium name="NISC Comparative Sequencing Program"/>
            <person name="Wegmann U."/>
            <person name="Louis P."/>
            <person name="Goesmann A."/>
            <person name="Henrissat B."/>
            <person name="Duncan S.H."/>
            <person name="Flint H.J."/>
        </authorList>
    </citation>
    <scope>NUCLEOTIDE SEQUENCE</scope>
    <source>
        <strain evidence="8">CGMCC 4.5581</strain>
    </source>
</reference>
<dbReference type="AlphaFoldDB" id="A0A846LJC1"/>
<evidence type="ECO:0000256" key="1">
    <source>
        <dbReference type="ARBA" id="ARBA00004651"/>
    </source>
</evidence>
<keyword evidence="4 7" id="KW-1133">Transmembrane helix</keyword>
<dbReference type="EMBL" id="JAAMPA010000001">
    <property type="protein sequence ID" value="NIH67637.1"/>
    <property type="molecule type" value="Genomic_DNA"/>
</dbReference>
<evidence type="ECO:0000256" key="2">
    <source>
        <dbReference type="ARBA" id="ARBA00022475"/>
    </source>
</evidence>
<keyword evidence="11" id="KW-1185">Reference proteome</keyword>
<protein>
    <submittedName>
        <fullName evidence="8 9">Membrane protein</fullName>
    </submittedName>
</protein>
<comment type="subcellular location">
    <subcellularLocation>
        <location evidence="1">Cell membrane</location>
        <topology evidence="1">Multi-pass membrane protein</topology>
    </subcellularLocation>
</comment>
<dbReference type="Pfam" id="PF03631">
    <property type="entry name" value="Virul_fac_BrkB"/>
    <property type="match status" value="1"/>
</dbReference>
<feature type="transmembrane region" description="Helical" evidence="7">
    <location>
        <begin position="251"/>
        <end position="275"/>
    </location>
</feature>
<comment type="caution">
    <text evidence="9">The sequence shown here is derived from an EMBL/GenBank/DDBJ whole genome shotgun (WGS) entry which is preliminary data.</text>
</comment>
<evidence type="ECO:0000313" key="8">
    <source>
        <dbReference type="EMBL" id="GGL72541.1"/>
    </source>
</evidence>
<evidence type="ECO:0000256" key="6">
    <source>
        <dbReference type="SAM" id="MobiDB-lite"/>
    </source>
</evidence>
<dbReference type="EMBL" id="BMMI01000005">
    <property type="protein sequence ID" value="GGL72541.1"/>
    <property type="molecule type" value="Genomic_DNA"/>
</dbReference>
<reference evidence="8" key="4">
    <citation type="submission" date="2024-05" db="EMBL/GenBank/DDBJ databases">
        <authorList>
            <person name="Sun Q."/>
            <person name="Zhou Y."/>
        </authorList>
    </citation>
    <scope>NUCLEOTIDE SEQUENCE</scope>
    <source>
        <strain evidence="8">CGMCC 4.5581</strain>
    </source>
</reference>
<feature type="region of interest" description="Disordered" evidence="6">
    <location>
        <begin position="354"/>
        <end position="381"/>
    </location>
</feature>
<keyword evidence="3 7" id="KW-0812">Transmembrane</keyword>
<feature type="transmembrane region" description="Helical" evidence="7">
    <location>
        <begin position="196"/>
        <end position="218"/>
    </location>
</feature>
<name>A0A846LJC1_9ACTN</name>
<feature type="transmembrane region" description="Helical" evidence="7">
    <location>
        <begin position="108"/>
        <end position="127"/>
    </location>
</feature>
<dbReference type="RefSeq" id="WP_166755001.1">
    <property type="nucleotide sequence ID" value="NZ_BAABJU010000006.1"/>
</dbReference>
<evidence type="ECO:0000256" key="5">
    <source>
        <dbReference type="ARBA" id="ARBA00023136"/>
    </source>
</evidence>
<keyword evidence="2" id="KW-1003">Cell membrane</keyword>
<sequence length="381" mass="39542">MTSPVSRAAGAAKGLLRRRRAAWPWLDHLVRAGARYLRVHATLMASGVTYYVFLALAPVTLLLVAVAGLVLRGDPLLQDELLDALRDAVPGETGDSLAETVTTAVESATTFGLLGLLGVVFIGLAAMDKLRIGMDIVWRGRADPPEFLADRARDLVSLFGLGVAGTLSIALTAGATSVADQLLGLTEVDEVPGFFLLSRALPIVLAVAGSTLLFLWLLKGVPGTPFGYRQVLPGALFGAVGFEALKLVGSLYLAVIGGNVTASTFGGLVGLIVWINVVCRFWFFTACWTATLPAIEQAQAPVPDGPPAPTPLPEVARVDERAAGPAPGRLALALLGAGALAGVAAGRLLPRLTGRRGDRGRARAVPPGAPPGAGRGPWPPR</sequence>
<evidence type="ECO:0000256" key="7">
    <source>
        <dbReference type="SAM" id="Phobius"/>
    </source>
</evidence>
<evidence type="ECO:0000313" key="10">
    <source>
        <dbReference type="Proteomes" id="UP000552836"/>
    </source>
</evidence>
<evidence type="ECO:0000256" key="3">
    <source>
        <dbReference type="ARBA" id="ARBA00022692"/>
    </source>
</evidence>
<accession>A0A846LJC1</accession>
<organism evidence="9 10">
    <name type="scientific">Modestobacter marinus</name>
    <dbReference type="NCBI Taxonomy" id="477641"/>
    <lineage>
        <taxon>Bacteria</taxon>
        <taxon>Bacillati</taxon>
        <taxon>Actinomycetota</taxon>
        <taxon>Actinomycetes</taxon>
        <taxon>Geodermatophilales</taxon>
        <taxon>Geodermatophilaceae</taxon>
        <taxon>Modestobacter</taxon>
    </lineage>
</organism>
<proteinExistence type="predicted"/>
<keyword evidence="5 7" id="KW-0472">Membrane</keyword>
<dbReference type="PANTHER" id="PTHR30213">
    <property type="entry name" value="INNER MEMBRANE PROTEIN YHJD"/>
    <property type="match status" value="1"/>
</dbReference>
<evidence type="ECO:0000313" key="9">
    <source>
        <dbReference type="EMBL" id="NIH67637.1"/>
    </source>
</evidence>
<evidence type="ECO:0000313" key="11">
    <source>
        <dbReference type="Proteomes" id="UP000648663"/>
    </source>
</evidence>
<reference evidence="9 10" key="3">
    <citation type="submission" date="2020-02" db="EMBL/GenBank/DDBJ databases">
        <title>Sequencing the genomes of 1000 actinobacteria strains.</title>
        <authorList>
            <person name="Klenk H.-P."/>
        </authorList>
    </citation>
    <scope>NUCLEOTIDE SEQUENCE [LARGE SCALE GENOMIC DNA]</scope>
    <source>
        <strain evidence="9 10">DSM 45201</strain>
    </source>
</reference>
<gene>
    <name evidence="9" type="ORF">FB380_002083</name>
    <name evidence="8" type="ORF">GCM10011589_31030</name>
</gene>
<feature type="transmembrane region" description="Helical" evidence="7">
    <location>
        <begin position="155"/>
        <end position="176"/>
    </location>
</feature>
<dbReference type="PANTHER" id="PTHR30213:SF1">
    <property type="entry name" value="INNER MEMBRANE PROTEIN YHJD"/>
    <property type="match status" value="1"/>
</dbReference>